<comment type="caution">
    <text evidence="2">The sequence shown here is derived from an EMBL/GenBank/DDBJ whole genome shotgun (WGS) entry which is preliminary data.</text>
</comment>
<dbReference type="EMBL" id="JAPFFF010000006">
    <property type="protein sequence ID" value="KAK8888441.1"/>
    <property type="molecule type" value="Genomic_DNA"/>
</dbReference>
<feature type="compositionally biased region" description="Polar residues" evidence="1">
    <location>
        <begin position="17"/>
        <end position="26"/>
    </location>
</feature>
<sequence>MNSVRWERRRTSFLSSGHRSITNRPSIISPDKPEANLTTNTRDIQETPPPVQQEPAKPIKIKKKELMVDPKASLFIQFSKTVKNVSNIILRSIGTNRKDLKPALNEAYDLFFADFDSWWKNKYHTSQRKDTSSLNIDVLKRQLNDCNSSIKPLRDQYHKWKMYKDYNNIKDIYVPLIEIQQIEMPSTENSDEVKSKLKIFVNGMASISLYIQNTKSEFYETVKYKDEISKLLQFKLQIDYKKQLTLRNQLTDDVST</sequence>
<evidence type="ECO:0000313" key="3">
    <source>
        <dbReference type="Proteomes" id="UP001470230"/>
    </source>
</evidence>
<gene>
    <name evidence="2" type="ORF">M9Y10_039518</name>
</gene>
<feature type="region of interest" description="Disordered" evidence="1">
    <location>
        <begin position="17"/>
        <end position="55"/>
    </location>
</feature>
<proteinExistence type="predicted"/>
<reference evidence="2 3" key="1">
    <citation type="submission" date="2024-04" db="EMBL/GenBank/DDBJ databases">
        <title>Tritrichomonas musculus Genome.</title>
        <authorList>
            <person name="Alves-Ferreira E."/>
            <person name="Grigg M."/>
            <person name="Lorenzi H."/>
            <person name="Galac M."/>
        </authorList>
    </citation>
    <scope>NUCLEOTIDE SEQUENCE [LARGE SCALE GENOMIC DNA]</scope>
    <source>
        <strain evidence="2 3">EAF2021</strain>
    </source>
</reference>
<organism evidence="2 3">
    <name type="scientific">Tritrichomonas musculus</name>
    <dbReference type="NCBI Taxonomy" id="1915356"/>
    <lineage>
        <taxon>Eukaryota</taxon>
        <taxon>Metamonada</taxon>
        <taxon>Parabasalia</taxon>
        <taxon>Tritrichomonadida</taxon>
        <taxon>Tritrichomonadidae</taxon>
        <taxon>Tritrichomonas</taxon>
    </lineage>
</organism>
<evidence type="ECO:0000313" key="2">
    <source>
        <dbReference type="EMBL" id="KAK8888441.1"/>
    </source>
</evidence>
<keyword evidence="3" id="KW-1185">Reference proteome</keyword>
<evidence type="ECO:0000256" key="1">
    <source>
        <dbReference type="SAM" id="MobiDB-lite"/>
    </source>
</evidence>
<dbReference type="Proteomes" id="UP001470230">
    <property type="component" value="Unassembled WGS sequence"/>
</dbReference>
<protein>
    <submittedName>
        <fullName evidence="2">Uncharacterized protein</fullName>
    </submittedName>
</protein>
<accession>A0ABR2KCH9</accession>
<name>A0ABR2KCH9_9EUKA</name>